<sequence>MGGFWGIEVKPGKQYPIEFSDDEPTKLRITQATLGLGDSKGRSIVHVHLSGYFVADDGDAVGEEYESDSYGEDIGESESGESSDYSSDDEFDDEFIDNDLQMYPPSPATKSGVVIEEIEDDKPTNGKSQSKPLLKNNQSNGSEDNTNSQHQIVKRGAGVPVLESEDEDGFPISTKNKTNVEKPESATEQKDKVTEKTKKKKAKDADDAVGLKRKVENIDQDHQEGKKKSKKKQQLKDGSTAEKEKQPEVLKSKNEHEQLLSNRKEKKKNKKKKKKAQESEEKTNVDQTVGNMEKTNGKPSKVRTFPNGLVIEEVAMGRPDGKRADRGKKVSVHYIGKLKNGKIFDSNVGKAPFKFILGIQQVIKGWDVGVQGMRVGDKRRLTIPPSMGYGQKGAGREIPPNSWLVFDVELDAVN</sequence>
<protein>
    <recommendedName>
        <fullName evidence="2 5">peptidylprolyl isomerase</fullName>
        <ecNumber evidence="2 5">5.2.1.8</ecNumber>
    </recommendedName>
</protein>
<name>A0AAW1W5H2_RUBAR</name>
<feature type="region of interest" description="Disordered" evidence="6">
    <location>
        <begin position="56"/>
        <end position="303"/>
    </location>
</feature>
<dbReference type="Proteomes" id="UP001457282">
    <property type="component" value="Unassembled WGS sequence"/>
</dbReference>
<feature type="compositionally biased region" description="Polar residues" evidence="6">
    <location>
        <begin position="125"/>
        <end position="151"/>
    </location>
</feature>
<evidence type="ECO:0000256" key="3">
    <source>
        <dbReference type="ARBA" id="ARBA00023110"/>
    </source>
</evidence>
<dbReference type="PROSITE" id="PS50059">
    <property type="entry name" value="FKBP_PPIASE"/>
    <property type="match status" value="1"/>
</dbReference>
<dbReference type="Pfam" id="PF17800">
    <property type="entry name" value="NPL"/>
    <property type="match status" value="1"/>
</dbReference>
<dbReference type="FunFam" id="3.10.50.40:FF:000006">
    <property type="entry name" value="Peptidyl-prolyl cis-trans isomerase"/>
    <property type="match status" value="1"/>
</dbReference>
<dbReference type="EC" id="5.2.1.8" evidence="2 5"/>
<gene>
    <name evidence="8" type="ORF">M0R45_037904</name>
</gene>
<keyword evidence="9" id="KW-1185">Reference proteome</keyword>
<dbReference type="Gene3D" id="2.60.120.340">
    <property type="entry name" value="Nucleoplasmin core domain"/>
    <property type="match status" value="1"/>
</dbReference>
<evidence type="ECO:0000313" key="8">
    <source>
        <dbReference type="EMBL" id="KAK9914108.1"/>
    </source>
</evidence>
<comment type="catalytic activity">
    <reaction evidence="1 5">
        <text>[protein]-peptidylproline (omega=180) = [protein]-peptidylproline (omega=0)</text>
        <dbReference type="Rhea" id="RHEA:16237"/>
        <dbReference type="Rhea" id="RHEA-COMP:10747"/>
        <dbReference type="Rhea" id="RHEA-COMP:10748"/>
        <dbReference type="ChEBI" id="CHEBI:83833"/>
        <dbReference type="ChEBI" id="CHEBI:83834"/>
        <dbReference type="EC" id="5.2.1.8"/>
    </reaction>
</comment>
<feature type="compositionally biased region" description="Acidic residues" evidence="6">
    <location>
        <begin position="56"/>
        <end position="97"/>
    </location>
</feature>
<feature type="compositionally biased region" description="Basic and acidic residues" evidence="6">
    <location>
        <begin position="178"/>
        <end position="196"/>
    </location>
</feature>
<evidence type="ECO:0000256" key="1">
    <source>
        <dbReference type="ARBA" id="ARBA00000971"/>
    </source>
</evidence>
<feature type="compositionally biased region" description="Polar residues" evidence="6">
    <location>
        <begin position="285"/>
        <end position="298"/>
    </location>
</feature>
<dbReference type="AlphaFoldDB" id="A0AAW1W5H2"/>
<evidence type="ECO:0000256" key="6">
    <source>
        <dbReference type="SAM" id="MobiDB-lite"/>
    </source>
</evidence>
<comment type="caution">
    <text evidence="8">The sequence shown here is derived from an EMBL/GenBank/DDBJ whole genome shotgun (WGS) entry which is preliminary data.</text>
</comment>
<feature type="compositionally biased region" description="Basic and acidic residues" evidence="6">
    <location>
        <begin position="239"/>
        <end position="258"/>
    </location>
</feature>
<feature type="domain" description="PPIase FKBP-type" evidence="7">
    <location>
        <begin position="327"/>
        <end position="414"/>
    </location>
</feature>
<dbReference type="InterPro" id="IPR041232">
    <property type="entry name" value="NPL"/>
</dbReference>
<dbReference type="PANTHER" id="PTHR43811">
    <property type="entry name" value="FKBP-TYPE PEPTIDYL-PROLYL CIS-TRANS ISOMERASE FKPA"/>
    <property type="match status" value="1"/>
</dbReference>
<accession>A0AAW1W5H2</accession>
<evidence type="ECO:0000313" key="9">
    <source>
        <dbReference type="Proteomes" id="UP001457282"/>
    </source>
</evidence>
<dbReference type="GO" id="GO:0003755">
    <property type="term" value="F:peptidyl-prolyl cis-trans isomerase activity"/>
    <property type="evidence" value="ECO:0007669"/>
    <property type="project" value="UniProtKB-KW"/>
</dbReference>
<evidence type="ECO:0000256" key="5">
    <source>
        <dbReference type="PROSITE-ProRule" id="PRU00277"/>
    </source>
</evidence>
<evidence type="ECO:0000256" key="4">
    <source>
        <dbReference type="ARBA" id="ARBA00023235"/>
    </source>
</evidence>
<dbReference type="PANTHER" id="PTHR43811:SF19">
    <property type="entry name" value="39 KDA FK506-BINDING NUCLEAR PROTEIN"/>
    <property type="match status" value="1"/>
</dbReference>
<evidence type="ECO:0000259" key="7">
    <source>
        <dbReference type="PROSITE" id="PS50059"/>
    </source>
</evidence>
<organism evidence="8 9">
    <name type="scientific">Rubus argutus</name>
    <name type="common">Southern blackberry</name>
    <dbReference type="NCBI Taxonomy" id="59490"/>
    <lineage>
        <taxon>Eukaryota</taxon>
        <taxon>Viridiplantae</taxon>
        <taxon>Streptophyta</taxon>
        <taxon>Embryophyta</taxon>
        <taxon>Tracheophyta</taxon>
        <taxon>Spermatophyta</taxon>
        <taxon>Magnoliopsida</taxon>
        <taxon>eudicotyledons</taxon>
        <taxon>Gunneridae</taxon>
        <taxon>Pentapetalae</taxon>
        <taxon>rosids</taxon>
        <taxon>fabids</taxon>
        <taxon>Rosales</taxon>
        <taxon>Rosaceae</taxon>
        <taxon>Rosoideae</taxon>
        <taxon>Rosoideae incertae sedis</taxon>
        <taxon>Rubus</taxon>
    </lineage>
</organism>
<dbReference type="EMBL" id="JBEDUW010000007">
    <property type="protein sequence ID" value="KAK9914108.1"/>
    <property type="molecule type" value="Genomic_DNA"/>
</dbReference>
<dbReference type="SUPFAM" id="SSF54534">
    <property type="entry name" value="FKBP-like"/>
    <property type="match status" value="1"/>
</dbReference>
<dbReference type="InterPro" id="IPR046357">
    <property type="entry name" value="PPIase_dom_sf"/>
</dbReference>
<keyword evidence="3 5" id="KW-0697">Rotamase</keyword>
<feature type="compositionally biased region" description="Basic and acidic residues" evidence="6">
    <location>
        <begin position="203"/>
        <end position="226"/>
    </location>
</feature>
<keyword evidence="4 5" id="KW-0413">Isomerase</keyword>
<feature type="compositionally biased region" description="Basic residues" evidence="6">
    <location>
        <begin position="264"/>
        <end position="275"/>
    </location>
</feature>
<dbReference type="Gene3D" id="3.10.50.40">
    <property type="match status" value="1"/>
</dbReference>
<evidence type="ECO:0000256" key="2">
    <source>
        <dbReference type="ARBA" id="ARBA00013194"/>
    </source>
</evidence>
<proteinExistence type="predicted"/>
<reference evidence="8 9" key="1">
    <citation type="journal article" date="2023" name="G3 (Bethesda)">
        <title>A chromosome-length genome assembly and annotation of blackberry (Rubus argutus, cv. 'Hillquist').</title>
        <authorList>
            <person name="Bruna T."/>
            <person name="Aryal R."/>
            <person name="Dudchenko O."/>
            <person name="Sargent D.J."/>
            <person name="Mead D."/>
            <person name="Buti M."/>
            <person name="Cavallini A."/>
            <person name="Hytonen T."/>
            <person name="Andres J."/>
            <person name="Pham M."/>
            <person name="Weisz D."/>
            <person name="Mascagni F."/>
            <person name="Usai G."/>
            <person name="Natali L."/>
            <person name="Bassil N."/>
            <person name="Fernandez G.E."/>
            <person name="Lomsadze A."/>
            <person name="Armour M."/>
            <person name="Olukolu B."/>
            <person name="Poorten T."/>
            <person name="Britton C."/>
            <person name="Davik J."/>
            <person name="Ashrafi H."/>
            <person name="Aiden E.L."/>
            <person name="Borodovsky M."/>
            <person name="Worthington M."/>
        </authorList>
    </citation>
    <scope>NUCLEOTIDE SEQUENCE [LARGE SCALE GENOMIC DNA]</scope>
    <source>
        <strain evidence="8">PI 553951</strain>
    </source>
</reference>
<dbReference type="InterPro" id="IPR001179">
    <property type="entry name" value="PPIase_FKBP_dom"/>
</dbReference>
<dbReference type="Pfam" id="PF00254">
    <property type="entry name" value="FKBP_C"/>
    <property type="match status" value="1"/>
</dbReference>